<feature type="transmembrane region" description="Helical" evidence="1">
    <location>
        <begin position="16"/>
        <end position="37"/>
    </location>
</feature>
<reference evidence="2 3" key="1">
    <citation type="submission" date="2018-08" db="EMBL/GenBank/DDBJ databases">
        <title>Chitinophaga sp. K20C18050901, a novel bacterium isolated from forest soil.</title>
        <authorList>
            <person name="Wang C."/>
        </authorList>
    </citation>
    <scope>NUCLEOTIDE SEQUENCE [LARGE SCALE GENOMIC DNA]</scope>
    <source>
        <strain evidence="2 3">K20C18050901</strain>
    </source>
</reference>
<keyword evidence="1" id="KW-0812">Transmembrane</keyword>
<dbReference type="AlphaFoldDB" id="A0A3E1NTG5"/>
<feature type="transmembrane region" description="Helical" evidence="1">
    <location>
        <begin position="57"/>
        <end position="78"/>
    </location>
</feature>
<dbReference type="OrthoDB" id="6678638at2"/>
<dbReference type="InterPro" id="IPR031709">
    <property type="entry name" value="PutAbiC"/>
</dbReference>
<dbReference type="Pfam" id="PF16872">
    <property type="entry name" value="putAbiC"/>
    <property type="match status" value="1"/>
</dbReference>
<gene>
    <name evidence="2" type="ORF">DXN04_29310</name>
</gene>
<protein>
    <recommendedName>
        <fullName evidence="4">Phage abortive infection protein</fullName>
    </recommendedName>
</protein>
<evidence type="ECO:0008006" key="4">
    <source>
        <dbReference type="Google" id="ProtNLM"/>
    </source>
</evidence>
<proteinExistence type="predicted"/>
<dbReference type="Proteomes" id="UP000261174">
    <property type="component" value="Unassembled WGS sequence"/>
</dbReference>
<keyword evidence="1" id="KW-0472">Membrane</keyword>
<accession>A0A3E1NTG5</accession>
<dbReference type="EMBL" id="QTJV01000015">
    <property type="protein sequence ID" value="RFM31231.1"/>
    <property type="molecule type" value="Genomic_DNA"/>
</dbReference>
<organism evidence="2 3">
    <name type="scientific">Chitinophaga silvisoli</name>
    <dbReference type="NCBI Taxonomy" id="2291814"/>
    <lineage>
        <taxon>Bacteria</taxon>
        <taxon>Pseudomonadati</taxon>
        <taxon>Bacteroidota</taxon>
        <taxon>Chitinophagia</taxon>
        <taxon>Chitinophagales</taxon>
        <taxon>Chitinophagaceae</taxon>
        <taxon>Chitinophaga</taxon>
    </lineage>
</organism>
<sequence length="277" mass="32619">MKTVINSLISFVKKHWAEILVTICILACIITILAYWINFRHEKISNLTANWGTFGDYTGGIMGTIISFFSIVLIYATYKNQVDNSLLQQFETTFFNLLNNQRAILTSLKGEFRQDILLDDSIEANGEDYMVNIGRLINRYFDGGHNYIFTENNIEVKRDSDDILELEQIVNGRYKSVFKGREGELGHYFRHLYHIFKYVHESKITDKKKYIDLIQAQMSDYELYVLLYNSLSDYGKTKFKPMLIEYVFFENVRSRGPLFDKHKRAFFPQIEFKFNAE</sequence>
<keyword evidence="1" id="KW-1133">Transmembrane helix</keyword>
<comment type="caution">
    <text evidence="2">The sequence shown here is derived from an EMBL/GenBank/DDBJ whole genome shotgun (WGS) entry which is preliminary data.</text>
</comment>
<evidence type="ECO:0000313" key="2">
    <source>
        <dbReference type="EMBL" id="RFM31231.1"/>
    </source>
</evidence>
<evidence type="ECO:0000256" key="1">
    <source>
        <dbReference type="SAM" id="Phobius"/>
    </source>
</evidence>
<name>A0A3E1NTG5_9BACT</name>
<evidence type="ECO:0000313" key="3">
    <source>
        <dbReference type="Proteomes" id="UP000261174"/>
    </source>
</evidence>
<dbReference type="RefSeq" id="WP_116856979.1">
    <property type="nucleotide sequence ID" value="NZ_QTJV01000015.1"/>
</dbReference>
<keyword evidence="3" id="KW-1185">Reference proteome</keyword>